<feature type="region of interest" description="Disordered" evidence="1">
    <location>
        <begin position="399"/>
        <end position="437"/>
    </location>
</feature>
<sequence length="437" mass="47958">MPVVSGGSPPTVYLHIGAPKSGTTFLQGLLWSNAQALSEAGVLLPGGSFGGQVQATRDLRQVEPEPDEPGPSWDGAWDGLADQIKESGHRVAVLSHEVLCAADAAAAGRAVASLAPCEVHVVYSARDLAGLLPSEWQEYVKHRYHFDFEHWLREVVDGPRDGGAAGWFWQVHDIPEVLGRWVPHVPPERVHVLTMPGPDAPRERLWERFAGLLGIDPAVADLTEARANTSLSWTETELLRRVNSAVDMDAPMWLYHRLVTEVLALKVLPGRGEDGRVPLPPERLAWADEKARELVESVRSAGYDVVGDLDELLPAGARQGESAASPEDAELLDAAAHTILGLLDRIAMLRGEIGTLRQERREQHRTALPKLMARHLSERNEAVWKMRVGYWHLVERLKGIEPTPGPEKETETETDSAPDDDEAGEAGTVLSRRARAR</sequence>
<feature type="compositionally biased region" description="Acidic residues" evidence="1">
    <location>
        <begin position="412"/>
        <end position="424"/>
    </location>
</feature>
<protein>
    <recommendedName>
        <fullName evidence="4">Sulfotransferase family protein</fullName>
    </recommendedName>
</protein>
<dbReference type="EMBL" id="SMKY01000268">
    <property type="protein sequence ID" value="TDD68430.1"/>
    <property type="molecule type" value="Genomic_DNA"/>
</dbReference>
<dbReference type="InterPro" id="IPR027417">
    <property type="entry name" value="P-loop_NTPase"/>
</dbReference>
<dbReference type="Proteomes" id="UP000295578">
    <property type="component" value="Unassembled WGS sequence"/>
</dbReference>
<keyword evidence="3" id="KW-1185">Reference proteome</keyword>
<proteinExistence type="predicted"/>
<dbReference type="AlphaFoldDB" id="A0A4R5AB36"/>
<evidence type="ECO:0000313" key="2">
    <source>
        <dbReference type="EMBL" id="TDD68430.1"/>
    </source>
</evidence>
<name>A0A4R5AB36_9ACTN</name>
<dbReference type="OrthoDB" id="5144031at2"/>
<gene>
    <name evidence="2" type="ORF">E1293_36920</name>
</gene>
<dbReference type="SUPFAM" id="SSF52540">
    <property type="entry name" value="P-loop containing nucleoside triphosphate hydrolases"/>
    <property type="match status" value="1"/>
</dbReference>
<evidence type="ECO:0008006" key="4">
    <source>
        <dbReference type="Google" id="ProtNLM"/>
    </source>
</evidence>
<reference evidence="2 3" key="1">
    <citation type="submission" date="2019-03" db="EMBL/GenBank/DDBJ databases">
        <title>Draft genome sequences of novel Actinobacteria.</title>
        <authorList>
            <person name="Sahin N."/>
            <person name="Ay H."/>
            <person name="Saygin H."/>
        </authorList>
    </citation>
    <scope>NUCLEOTIDE SEQUENCE [LARGE SCALE GENOMIC DNA]</scope>
    <source>
        <strain evidence="2 3">DSM 45941</strain>
    </source>
</reference>
<evidence type="ECO:0000313" key="3">
    <source>
        <dbReference type="Proteomes" id="UP000295578"/>
    </source>
</evidence>
<dbReference type="RefSeq" id="WP_132203088.1">
    <property type="nucleotide sequence ID" value="NZ_SMKY01000268.1"/>
</dbReference>
<comment type="caution">
    <text evidence="2">The sequence shown here is derived from an EMBL/GenBank/DDBJ whole genome shotgun (WGS) entry which is preliminary data.</text>
</comment>
<dbReference type="Gene3D" id="3.40.50.300">
    <property type="entry name" value="P-loop containing nucleotide triphosphate hydrolases"/>
    <property type="match status" value="1"/>
</dbReference>
<organism evidence="2 3">
    <name type="scientific">Actinomadura darangshiensis</name>
    <dbReference type="NCBI Taxonomy" id="705336"/>
    <lineage>
        <taxon>Bacteria</taxon>
        <taxon>Bacillati</taxon>
        <taxon>Actinomycetota</taxon>
        <taxon>Actinomycetes</taxon>
        <taxon>Streptosporangiales</taxon>
        <taxon>Thermomonosporaceae</taxon>
        <taxon>Actinomadura</taxon>
    </lineage>
</organism>
<evidence type="ECO:0000256" key="1">
    <source>
        <dbReference type="SAM" id="MobiDB-lite"/>
    </source>
</evidence>
<accession>A0A4R5AB36</accession>